<evidence type="ECO:0000313" key="14">
    <source>
        <dbReference type="EMBL" id="HIR46253.1"/>
    </source>
</evidence>
<evidence type="ECO:0000256" key="6">
    <source>
        <dbReference type="ARBA" id="ARBA00022449"/>
    </source>
</evidence>
<feature type="transmembrane region" description="Helical" evidence="13">
    <location>
        <begin position="315"/>
        <end position="335"/>
    </location>
</feature>
<feature type="transmembrane region" description="Helical" evidence="13">
    <location>
        <begin position="92"/>
        <end position="114"/>
    </location>
</feature>
<dbReference type="InterPro" id="IPR050222">
    <property type="entry name" value="MATE_MdtK"/>
</dbReference>
<feature type="transmembrane region" description="Helical" evidence="13">
    <location>
        <begin position="134"/>
        <end position="158"/>
    </location>
</feature>
<evidence type="ECO:0000256" key="9">
    <source>
        <dbReference type="ARBA" id="ARBA00022989"/>
    </source>
</evidence>
<proteinExistence type="inferred from homology"/>
<reference evidence="14" key="1">
    <citation type="submission" date="2020-10" db="EMBL/GenBank/DDBJ databases">
        <authorList>
            <person name="Gilroy R."/>
        </authorList>
    </citation>
    <scope>NUCLEOTIDE SEQUENCE</scope>
    <source>
        <strain evidence="14">ChiSxjej1B13-7958</strain>
    </source>
</reference>
<reference evidence="14" key="2">
    <citation type="journal article" date="2021" name="PeerJ">
        <title>Extensive microbial diversity within the chicken gut microbiome revealed by metagenomics and culture.</title>
        <authorList>
            <person name="Gilroy R."/>
            <person name="Ravi A."/>
            <person name="Getino M."/>
            <person name="Pursley I."/>
            <person name="Horton D.L."/>
            <person name="Alikhan N.F."/>
            <person name="Baker D."/>
            <person name="Gharbi K."/>
            <person name="Hall N."/>
            <person name="Watson M."/>
            <person name="Adriaenssens E.M."/>
            <person name="Foster-Nyarko E."/>
            <person name="Jarju S."/>
            <person name="Secka A."/>
            <person name="Antonio M."/>
            <person name="Oren A."/>
            <person name="Chaudhuri R.R."/>
            <person name="La Ragione R."/>
            <person name="Hildebrand F."/>
            <person name="Pallen M.J."/>
        </authorList>
    </citation>
    <scope>NUCLEOTIDE SEQUENCE</scope>
    <source>
        <strain evidence="14">ChiSxjej1B13-7958</strain>
    </source>
</reference>
<dbReference type="Pfam" id="PF01554">
    <property type="entry name" value="MatE"/>
    <property type="match status" value="2"/>
</dbReference>
<feature type="transmembrane region" description="Helical" evidence="13">
    <location>
        <begin position="190"/>
        <end position="214"/>
    </location>
</feature>
<evidence type="ECO:0000256" key="4">
    <source>
        <dbReference type="ARBA" id="ARBA00020268"/>
    </source>
</evidence>
<comment type="subcellular location">
    <subcellularLocation>
        <location evidence="2">Cell membrane</location>
        <topology evidence="2">Multi-pass membrane protein</topology>
    </subcellularLocation>
</comment>
<protein>
    <recommendedName>
        <fullName evidence="4">Probable multidrug resistance protein NorM</fullName>
    </recommendedName>
    <alternativeName>
        <fullName evidence="12">Multidrug-efflux transporter</fullName>
    </alternativeName>
</protein>
<evidence type="ECO:0000256" key="10">
    <source>
        <dbReference type="ARBA" id="ARBA00023065"/>
    </source>
</evidence>
<keyword evidence="6" id="KW-0050">Antiport</keyword>
<gene>
    <name evidence="14" type="ORF">IAB89_01140</name>
</gene>
<evidence type="ECO:0000256" key="11">
    <source>
        <dbReference type="ARBA" id="ARBA00023136"/>
    </source>
</evidence>
<evidence type="ECO:0000256" key="1">
    <source>
        <dbReference type="ARBA" id="ARBA00003408"/>
    </source>
</evidence>
<evidence type="ECO:0000256" key="3">
    <source>
        <dbReference type="ARBA" id="ARBA00010199"/>
    </source>
</evidence>
<keyword evidence="11 13" id="KW-0472">Membrane</keyword>
<dbReference type="GO" id="GO:0015297">
    <property type="term" value="F:antiporter activity"/>
    <property type="evidence" value="ECO:0007669"/>
    <property type="project" value="UniProtKB-KW"/>
</dbReference>
<organism evidence="14 15">
    <name type="scientific">Candidatus Caccousia avicola</name>
    <dbReference type="NCBI Taxonomy" id="2840721"/>
    <lineage>
        <taxon>Bacteria</taxon>
        <taxon>Bacillati</taxon>
        <taxon>Bacillota</taxon>
        <taxon>Clostridia</taxon>
        <taxon>Eubacteriales</taxon>
        <taxon>Oscillospiraceae</taxon>
        <taxon>Oscillospiraceae incertae sedis</taxon>
        <taxon>Candidatus Caccousia</taxon>
    </lineage>
</organism>
<sequence length="449" mass="48227">MRKDLTTGSITGTMLRFALPMIAGNLLQQCYNLADTFLVGRFIGSDALAAVGSSYTLMTFLTSILLGLSMGSGAAFSIHFGAREEERLKSSIFTSFVLILAVTVVLNVLVFVLLDPILVVLQIPASLYAMTRDYLWVIFWGISATFLYNFFASLLRALGNSATPLIFLGVSAVLNIVLDVVLIVNANMGVAGAALATVIAQFAAGLGLLVYALLRCPQLRLSRRHLRVTAAGLREIANLSFLTCLQQSVMNFGILAVQGLVNSFGPAVMAAFAAAVKIDSFAYMPVQDFGNAFSTFIAQNYGAGKEERIRRGARSAVLVSFVFCVVVSVVVFVLAEPLLHIFIDPAETAITAIGVQYLRIEGAFYCGIGCLFLLYGYFRAVRRPGVSLVLTIVSLGTRVALAFALSAVPWIGVVGIWASVPIGWFLADALGLVLYRRAPLARELTNSEA</sequence>
<evidence type="ECO:0000256" key="13">
    <source>
        <dbReference type="SAM" id="Phobius"/>
    </source>
</evidence>
<dbReference type="PANTHER" id="PTHR43298">
    <property type="entry name" value="MULTIDRUG RESISTANCE PROTEIN NORM-RELATED"/>
    <property type="match status" value="1"/>
</dbReference>
<evidence type="ECO:0000256" key="7">
    <source>
        <dbReference type="ARBA" id="ARBA00022475"/>
    </source>
</evidence>
<feature type="transmembrane region" description="Helical" evidence="13">
    <location>
        <begin position="414"/>
        <end position="435"/>
    </location>
</feature>
<accession>A0A9D1AMN9</accession>
<keyword evidence="10" id="KW-0406">Ion transport</keyword>
<comment type="function">
    <text evidence="1">Multidrug efflux pump.</text>
</comment>
<dbReference type="CDD" id="cd13138">
    <property type="entry name" value="MATE_yoeA_like"/>
    <property type="match status" value="1"/>
</dbReference>
<name>A0A9D1AMN9_9FIRM</name>
<dbReference type="InterPro" id="IPR002528">
    <property type="entry name" value="MATE_fam"/>
</dbReference>
<dbReference type="AlphaFoldDB" id="A0A9D1AMN9"/>
<evidence type="ECO:0000256" key="5">
    <source>
        <dbReference type="ARBA" id="ARBA00022448"/>
    </source>
</evidence>
<evidence type="ECO:0000256" key="12">
    <source>
        <dbReference type="ARBA" id="ARBA00031636"/>
    </source>
</evidence>
<dbReference type="InterPro" id="IPR048279">
    <property type="entry name" value="MdtK-like"/>
</dbReference>
<feature type="transmembrane region" description="Helical" evidence="13">
    <location>
        <begin position="362"/>
        <end position="378"/>
    </location>
</feature>
<dbReference type="EMBL" id="DVGZ01000013">
    <property type="protein sequence ID" value="HIR46253.1"/>
    <property type="molecule type" value="Genomic_DNA"/>
</dbReference>
<dbReference type="GO" id="GO:0042910">
    <property type="term" value="F:xenobiotic transmembrane transporter activity"/>
    <property type="evidence" value="ECO:0007669"/>
    <property type="project" value="InterPro"/>
</dbReference>
<comment type="similarity">
    <text evidence="3">Belongs to the multi antimicrobial extrusion (MATE) (TC 2.A.66.1) family.</text>
</comment>
<dbReference type="Proteomes" id="UP000824242">
    <property type="component" value="Unassembled WGS sequence"/>
</dbReference>
<dbReference type="GO" id="GO:0005886">
    <property type="term" value="C:plasma membrane"/>
    <property type="evidence" value="ECO:0007669"/>
    <property type="project" value="UniProtKB-SubCell"/>
</dbReference>
<evidence type="ECO:0000313" key="15">
    <source>
        <dbReference type="Proteomes" id="UP000824242"/>
    </source>
</evidence>
<keyword evidence="5" id="KW-0813">Transport</keyword>
<comment type="caution">
    <text evidence="14">The sequence shown here is derived from an EMBL/GenBank/DDBJ whole genome shotgun (WGS) entry which is preliminary data.</text>
</comment>
<keyword evidence="7" id="KW-1003">Cell membrane</keyword>
<feature type="transmembrane region" description="Helical" evidence="13">
    <location>
        <begin position="165"/>
        <end position="184"/>
    </location>
</feature>
<dbReference type="PANTHER" id="PTHR43298:SF2">
    <property type="entry name" value="FMN_FAD EXPORTER YEEO-RELATED"/>
    <property type="match status" value="1"/>
</dbReference>
<feature type="transmembrane region" description="Helical" evidence="13">
    <location>
        <begin position="55"/>
        <end position="80"/>
    </location>
</feature>
<dbReference type="NCBIfam" id="TIGR00797">
    <property type="entry name" value="matE"/>
    <property type="match status" value="1"/>
</dbReference>
<evidence type="ECO:0000256" key="2">
    <source>
        <dbReference type="ARBA" id="ARBA00004651"/>
    </source>
</evidence>
<feature type="transmembrane region" description="Helical" evidence="13">
    <location>
        <begin position="385"/>
        <end position="408"/>
    </location>
</feature>
<keyword evidence="9 13" id="KW-1133">Transmembrane helix</keyword>
<dbReference type="GO" id="GO:0006811">
    <property type="term" value="P:monoatomic ion transport"/>
    <property type="evidence" value="ECO:0007669"/>
    <property type="project" value="UniProtKB-KW"/>
</dbReference>
<dbReference type="PIRSF" id="PIRSF006603">
    <property type="entry name" value="DinF"/>
    <property type="match status" value="1"/>
</dbReference>
<evidence type="ECO:0000256" key="8">
    <source>
        <dbReference type="ARBA" id="ARBA00022692"/>
    </source>
</evidence>
<keyword evidence="8 13" id="KW-0812">Transmembrane</keyword>